<accession>A0AAW1MVS2</accession>
<sequence>MVDLDDPGEKGPFFKNLEVKKESFFKVMMVRLAPDKQIYIAFTTDGAAPSSTPLGSTKIVASAAPDNFTADNSLSTRNRYGIMAKSVGREIYGVLTISSGWPSSWTRRYTA</sequence>
<protein>
    <submittedName>
        <fullName evidence="1">Uncharacterized protein</fullName>
    </submittedName>
</protein>
<dbReference type="Proteomes" id="UP001443914">
    <property type="component" value="Unassembled WGS sequence"/>
</dbReference>
<proteinExistence type="predicted"/>
<name>A0AAW1MVS2_SAPOF</name>
<organism evidence="1 2">
    <name type="scientific">Saponaria officinalis</name>
    <name type="common">Common soapwort</name>
    <name type="synonym">Lychnis saponaria</name>
    <dbReference type="NCBI Taxonomy" id="3572"/>
    <lineage>
        <taxon>Eukaryota</taxon>
        <taxon>Viridiplantae</taxon>
        <taxon>Streptophyta</taxon>
        <taxon>Embryophyta</taxon>
        <taxon>Tracheophyta</taxon>
        <taxon>Spermatophyta</taxon>
        <taxon>Magnoliopsida</taxon>
        <taxon>eudicotyledons</taxon>
        <taxon>Gunneridae</taxon>
        <taxon>Pentapetalae</taxon>
        <taxon>Caryophyllales</taxon>
        <taxon>Caryophyllaceae</taxon>
        <taxon>Caryophylleae</taxon>
        <taxon>Saponaria</taxon>
    </lineage>
</organism>
<evidence type="ECO:0000313" key="2">
    <source>
        <dbReference type="Proteomes" id="UP001443914"/>
    </source>
</evidence>
<comment type="caution">
    <text evidence="1">The sequence shown here is derived from an EMBL/GenBank/DDBJ whole genome shotgun (WGS) entry which is preliminary data.</text>
</comment>
<dbReference type="AlphaFoldDB" id="A0AAW1MVS2"/>
<reference evidence="1" key="1">
    <citation type="submission" date="2024-03" db="EMBL/GenBank/DDBJ databases">
        <title>WGS assembly of Saponaria officinalis var. Norfolk2.</title>
        <authorList>
            <person name="Jenkins J."/>
            <person name="Shu S."/>
            <person name="Grimwood J."/>
            <person name="Barry K."/>
            <person name="Goodstein D."/>
            <person name="Schmutz J."/>
            <person name="Leebens-Mack J."/>
            <person name="Osbourn A."/>
        </authorList>
    </citation>
    <scope>NUCLEOTIDE SEQUENCE [LARGE SCALE GENOMIC DNA]</scope>
    <source>
        <strain evidence="1">JIC</strain>
    </source>
</reference>
<keyword evidence="2" id="KW-1185">Reference proteome</keyword>
<evidence type="ECO:0000313" key="1">
    <source>
        <dbReference type="EMBL" id="KAK9749946.1"/>
    </source>
</evidence>
<dbReference type="EMBL" id="JBDFQZ010000002">
    <property type="protein sequence ID" value="KAK9749946.1"/>
    <property type="molecule type" value="Genomic_DNA"/>
</dbReference>
<gene>
    <name evidence="1" type="ORF">RND81_02G161000</name>
</gene>